<organism evidence="5 6">
    <name type="scientific">Aquibium oceanicum</name>
    <dbReference type="NCBI Taxonomy" id="1670800"/>
    <lineage>
        <taxon>Bacteria</taxon>
        <taxon>Pseudomonadati</taxon>
        <taxon>Pseudomonadota</taxon>
        <taxon>Alphaproteobacteria</taxon>
        <taxon>Hyphomicrobiales</taxon>
        <taxon>Phyllobacteriaceae</taxon>
        <taxon>Aquibium</taxon>
    </lineage>
</organism>
<protein>
    <recommendedName>
        <fullName evidence="4">Polysaccharide biosynthesis protein CapD-like domain-containing protein</fullName>
    </recommendedName>
</protein>
<reference evidence="6" key="1">
    <citation type="submission" date="2016-11" db="EMBL/GenBank/DDBJ databases">
        <title>Mesorhizobium oceanicum sp. nov., isolated from deep seawater in South China Sea.</title>
        <authorList>
            <person name="Fu G.-Y."/>
        </authorList>
    </citation>
    <scope>NUCLEOTIDE SEQUENCE [LARGE SCALE GENOMIC DNA]</scope>
    <source>
        <strain evidence="6">B7</strain>
    </source>
</reference>
<dbReference type="InterPro" id="IPR003869">
    <property type="entry name" value="Polysac_CapD-like"/>
</dbReference>
<keyword evidence="3" id="KW-0812">Transmembrane</keyword>
<sequence>MDVAMVLAAVPLSLALSGSNLSIDPYSRSSLTAWLSVGVFAHLLFRYSGLYRMMWRFASTPDFFGIFRNCLILTIVLYLTAISIRAVYPIAGLNERQFIVFFMMSFVFISSPRLIYRYLREGSGWSMGELGFRKRSSTRALFFGRLNDADMIINYGRSAADDGIDIIGIVSPEDAAVMGSRVQNVPVVGRKEQAQHVLYEYLKDTEKISMIIFGQHADKEFMEFPELVRIARQHGVDVDQFSGMLQSRRAGKLVLERVEMETILRRSTVTPDEQMLASILRDKRVIVTGGAGSIGRTLVRRALDMGAEAVLVADISEFNIFQLQSDLARIYEERLIARLVDIGDKSSFSRVVRDFRPDVIFHAAALKHVPILEDNWISAVRTNVFGTKNCVEVATECKVAHFVLISSDKAADPTSVLGFTKRFAEQIVNSMHYMQRRKASASGRGTNFIGVRFGNVFGSDGSVSTIFQRQIDNGGPVTITDPAMTRYLMTIGEAVDLVILSAADSALRWPEDGPGIYMLDMGEPVSIMAVADIMIRLAGKEPNRDIPIVVTGRRPGEKVHEILSAPGEDITDIGVPSVFGLRTGLFEWTEIATALERLAEAVERGDKETAIAIMKALYKPAISHRGKREPAVTPGNGAGSDAAEHVNGAAAFEPPATKTPVTKEARGDRPHQGMHKVVPFPARMFPSELEQAKS</sequence>
<dbReference type="SUPFAM" id="SSF51735">
    <property type="entry name" value="NAD(P)-binding Rossmann-fold domains"/>
    <property type="match status" value="1"/>
</dbReference>
<keyword evidence="3" id="KW-0472">Membrane</keyword>
<feature type="region of interest" description="Disordered" evidence="2">
    <location>
        <begin position="649"/>
        <end position="675"/>
    </location>
</feature>
<dbReference type="Pfam" id="PF02719">
    <property type="entry name" value="Polysacc_synt_2"/>
    <property type="match status" value="1"/>
</dbReference>
<dbReference type="Proteomes" id="UP000182840">
    <property type="component" value="Chromosome"/>
</dbReference>
<feature type="region of interest" description="Disordered" evidence="2">
    <location>
        <begin position="624"/>
        <end position="643"/>
    </location>
</feature>
<keyword evidence="3" id="KW-1133">Transmembrane helix</keyword>
<dbReference type="AlphaFoldDB" id="A0A1L3SSK6"/>
<dbReference type="PANTHER" id="PTHR43318">
    <property type="entry name" value="UDP-N-ACETYLGLUCOSAMINE 4,6-DEHYDRATASE"/>
    <property type="match status" value="1"/>
</dbReference>
<dbReference type="InterPro" id="IPR051203">
    <property type="entry name" value="Polysaccharide_Synthase-Rel"/>
</dbReference>
<dbReference type="PANTHER" id="PTHR43318:SF1">
    <property type="entry name" value="POLYSACCHARIDE BIOSYNTHESIS PROTEIN EPSC-RELATED"/>
    <property type="match status" value="1"/>
</dbReference>
<feature type="compositionally biased region" description="Basic and acidic residues" evidence="2">
    <location>
        <begin position="661"/>
        <end position="671"/>
    </location>
</feature>
<evidence type="ECO:0000259" key="4">
    <source>
        <dbReference type="Pfam" id="PF02719"/>
    </source>
</evidence>
<evidence type="ECO:0000256" key="3">
    <source>
        <dbReference type="SAM" id="Phobius"/>
    </source>
</evidence>
<feature type="domain" description="Polysaccharide biosynthesis protein CapD-like" evidence="4">
    <location>
        <begin position="285"/>
        <end position="577"/>
    </location>
</feature>
<name>A0A1L3SSK6_9HYPH</name>
<evidence type="ECO:0000313" key="6">
    <source>
        <dbReference type="Proteomes" id="UP000182840"/>
    </source>
</evidence>
<comment type="similarity">
    <text evidence="1">Belongs to the polysaccharide synthase family.</text>
</comment>
<feature type="transmembrane region" description="Helical" evidence="3">
    <location>
        <begin position="31"/>
        <end position="49"/>
    </location>
</feature>
<evidence type="ECO:0000313" key="5">
    <source>
        <dbReference type="EMBL" id="APH72397.1"/>
    </source>
</evidence>
<dbReference type="KEGG" id="meso:BSQ44_14290"/>
<feature type="transmembrane region" description="Helical" evidence="3">
    <location>
        <begin position="97"/>
        <end position="116"/>
    </location>
</feature>
<gene>
    <name evidence="5" type="ORF">BSQ44_14290</name>
</gene>
<proteinExistence type="inferred from homology"/>
<feature type="transmembrane region" description="Helical" evidence="3">
    <location>
        <begin position="70"/>
        <end position="91"/>
    </location>
</feature>
<dbReference type="Gene3D" id="3.40.50.720">
    <property type="entry name" value="NAD(P)-binding Rossmann-like Domain"/>
    <property type="match status" value="1"/>
</dbReference>
<evidence type="ECO:0000256" key="2">
    <source>
        <dbReference type="SAM" id="MobiDB-lite"/>
    </source>
</evidence>
<dbReference type="EMBL" id="CP018171">
    <property type="protein sequence ID" value="APH72397.1"/>
    <property type="molecule type" value="Genomic_DNA"/>
</dbReference>
<evidence type="ECO:0000256" key="1">
    <source>
        <dbReference type="ARBA" id="ARBA00007430"/>
    </source>
</evidence>
<dbReference type="STRING" id="1670800.BSQ44_14290"/>
<dbReference type="CDD" id="cd05237">
    <property type="entry name" value="UDP_invert_4-6DH_SDR_e"/>
    <property type="match status" value="1"/>
</dbReference>
<keyword evidence="6" id="KW-1185">Reference proteome</keyword>
<accession>A0A1L3SSK6</accession>
<dbReference type="InterPro" id="IPR036291">
    <property type="entry name" value="NAD(P)-bd_dom_sf"/>
</dbReference>